<dbReference type="AlphaFoldDB" id="A0A5H2XYD6"/>
<sequence>NLGILLAPLRRARRKESVDTEWGRIGVVTKKLCAKRAADFQKVLAPPPSSNGHGTGGVGTAIESLTFSNRPQPRAALSWRENRVFRRRFVRSYPNFQLEILLRFSTKSIEGDSAEFSAEGKNVICARHSPGVGHAQDLARIPKWKLGRVLSIWYQSIEGAGAAQAPMATGPVALEPPSSPYLLQPTSTPAGRPELAGKSCFPTEVRPKLPKLPARNSPSFLHQIDRAVEVRGIHHRANYSFRTKVEIFGISQNTGETLPNFRQKSKEILKRNL</sequence>
<gene>
    <name evidence="1" type="ORF">Prudu_196S000600</name>
</gene>
<keyword evidence="1" id="KW-0808">Transferase</keyword>
<organism evidence="1">
    <name type="scientific">Prunus dulcis</name>
    <name type="common">Almond</name>
    <name type="synonym">Amygdalus dulcis</name>
    <dbReference type="NCBI Taxonomy" id="3755"/>
    <lineage>
        <taxon>Eukaryota</taxon>
        <taxon>Viridiplantae</taxon>
        <taxon>Streptophyta</taxon>
        <taxon>Embryophyta</taxon>
        <taxon>Tracheophyta</taxon>
        <taxon>Spermatophyta</taxon>
        <taxon>Magnoliopsida</taxon>
        <taxon>eudicotyledons</taxon>
        <taxon>Gunneridae</taxon>
        <taxon>Pentapetalae</taxon>
        <taxon>rosids</taxon>
        <taxon>fabids</taxon>
        <taxon>Rosales</taxon>
        <taxon>Rosaceae</taxon>
        <taxon>Amygdaloideae</taxon>
        <taxon>Amygdaleae</taxon>
        <taxon>Prunus</taxon>
    </lineage>
</organism>
<keyword evidence="1" id="KW-0696">RNA-directed RNA polymerase</keyword>
<dbReference type="GO" id="GO:0003968">
    <property type="term" value="F:RNA-directed RNA polymerase activity"/>
    <property type="evidence" value="ECO:0007669"/>
    <property type="project" value="UniProtKB-KW"/>
</dbReference>
<evidence type="ECO:0000313" key="1">
    <source>
        <dbReference type="EMBL" id="BBN67816.1"/>
    </source>
</evidence>
<accession>A0A5H2XYD6</accession>
<feature type="non-terminal residue" evidence="1">
    <location>
        <position position="1"/>
    </location>
</feature>
<dbReference type="EMBL" id="AP020533">
    <property type="protein sequence ID" value="BBN67816.1"/>
    <property type="molecule type" value="Genomic_DNA"/>
</dbReference>
<proteinExistence type="predicted"/>
<reference evidence="1" key="1">
    <citation type="journal article" date="2019" name="Science">
        <title>Mutation of a bHLH transcription factor allowed almond domestication.</title>
        <authorList>
            <person name="Sanchez-Perez R."/>
            <person name="Pavan S."/>
            <person name="Mazzeo R."/>
            <person name="Moldovan C."/>
            <person name="Aiese Cigliano R."/>
            <person name="Del Cueto J."/>
            <person name="Ricciardi F."/>
            <person name="Lotti C."/>
            <person name="Ricciardi L."/>
            <person name="Dicenta F."/>
            <person name="Lopez-Marques R.L."/>
            <person name="Lindberg Moller B."/>
        </authorList>
    </citation>
    <scope>NUCLEOTIDE SEQUENCE</scope>
</reference>
<name>A0A5H2XYD6_PRUDU</name>
<protein>
    <submittedName>
        <fullName evidence="1">RNA-dependent RNA polymerase family protein</fullName>
    </submittedName>
</protein>
<keyword evidence="1" id="KW-0548">Nucleotidyltransferase</keyword>